<name>A0A137NXS6_CONC2</name>
<dbReference type="SUPFAM" id="SSF52047">
    <property type="entry name" value="RNI-like"/>
    <property type="match status" value="1"/>
</dbReference>
<dbReference type="AlphaFoldDB" id="A0A137NXS6"/>
<dbReference type="InterPro" id="IPR032675">
    <property type="entry name" value="LRR_dom_sf"/>
</dbReference>
<evidence type="ECO:0000313" key="1">
    <source>
        <dbReference type="EMBL" id="KXN67596.1"/>
    </source>
</evidence>
<evidence type="ECO:0000313" key="2">
    <source>
        <dbReference type="Proteomes" id="UP000070444"/>
    </source>
</evidence>
<dbReference type="SUPFAM" id="SSF52058">
    <property type="entry name" value="L domain-like"/>
    <property type="match status" value="1"/>
</dbReference>
<gene>
    <name evidence="1" type="ORF">CONCODRAFT_72867</name>
</gene>
<organism evidence="1 2">
    <name type="scientific">Conidiobolus coronatus (strain ATCC 28846 / CBS 209.66 / NRRL 28638)</name>
    <name type="common">Delacroixia coronata</name>
    <dbReference type="NCBI Taxonomy" id="796925"/>
    <lineage>
        <taxon>Eukaryota</taxon>
        <taxon>Fungi</taxon>
        <taxon>Fungi incertae sedis</taxon>
        <taxon>Zoopagomycota</taxon>
        <taxon>Entomophthoromycotina</taxon>
        <taxon>Entomophthoromycetes</taxon>
        <taxon>Entomophthorales</taxon>
        <taxon>Ancylistaceae</taxon>
        <taxon>Conidiobolus</taxon>
    </lineage>
</organism>
<dbReference type="EMBL" id="KQ964626">
    <property type="protein sequence ID" value="KXN67596.1"/>
    <property type="molecule type" value="Genomic_DNA"/>
</dbReference>
<proteinExistence type="predicted"/>
<dbReference type="Gene3D" id="3.80.10.10">
    <property type="entry name" value="Ribonuclease Inhibitor"/>
    <property type="match status" value="1"/>
</dbReference>
<accession>A0A137NXS6</accession>
<keyword evidence="2" id="KW-1185">Reference proteome</keyword>
<dbReference type="Proteomes" id="UP000070444">
    <property type="component" value="Unassembled WGS sequence"/>
</dbReference>
<reference evidence="1 2" key="1">
    <citation type="journal article" date="2015" name="Genome Biol. Evol.">
        <title>Phylogenomic analyses indicate that early fungi evolved digesting cell walls of algal ancestors of land plants.</title>
        <authorList>
            <person name="Chang Y."/>
            <person name="Wang S."/>
            <person name="Sekimoto S."/>
            <person name="Aerts A.L."/>
            <person name="Choi C."/>
            <person name="Clum A."/>
            <person name="LaButti K.M."/>
            <person name="Lindquist E.A."/>
            <person name="Yee Ngan C."/>
            <person name="Ohm R.A."/>
            <person name="Salamov A.A."/>
            <person name="Grigoriev I.V."/>
            <person name="Spatafora J.W."/>
            <person name="Berbee M.L."/>
        </authorList>
    </citation>
    <scope>NUCLEOTIDE SEQUENCE [LARGE SCALE GENOMIC DNA]</scope>
    <source>
        <strain evidence="1 2">NRRL 28638</strain>
    </source>
</reference>
<sequence length="522" mass="60218">MSTSDLIPITKTASDPVSITWSNCPSTIFDHLSKYLTQKHLQNLRLVNRYYNSFLIPHCYASIKVDVSSSNFIKKIPYGKHCKRIKLDARLCDTKSICKLFEICPNLTKFVIRCNEVEFCKLYGMILELWGNRVESLQFCKNPSNLVMENKWISLREAFQGAKKLKKVDLAYSSGVEFILKVIDPSRVNSLQLPLNIDSEVSTFLAYLPKFENLTSLDLSSYYCIEDYPETPNLINPSTFLNLPHLTDLNLEVIVDAAFFPNNQLLEQVHNQKQKLLVSSNRLKLTNLKWVIRHSWHFSTSAENLSLIDNLNWSKLTQLNLYSIGQNLLTYIVNNCPNLENLQMSSALPLPIQTDENPLLPMQKLRKLSCGSFSKEVVENSSMISALFPQVMYFCMLETNYGLRNKVQDPSAIPLLFPNLQIVWFLSHRVDFKSLICAPHPANQLNWTQLALKYDHFKSEYSGDINLVLAKLPNLQTIIIWDRVFAKVFRKQLNLEGFKGNLYKGFYFNRNPFEYHNLVPVD</sequence>
<evidence type="ECO:0008006" key="3">
    <source>
        <dbReference type="Google" id="ProtNLM"/>
    </source>
</evidence>
<protein>
    <recommendedName>
        <fullName evidence="3">F-box domain-containing protein</fullName>
    </recommendedName>
</protein>